<keyword evidence="3" id="KW-1185">Reference proteome</keyword>
<protein>
    <recommendedName>
        <fullName evidence="4">ElaB/YqjD/DUF883 family membrane-anchored ribosome-binding protein</fullName>
    </recommendedName>
</protein>
<proteinExistence type="predicted"/>
<gene>
    <name evidence="2" type="ORF">EV696_12115</name>
</gene>
<feature type="region of interest" description="Disordered" evidence="1">
    <location>
        <begin position="1"/>
        <end position="72"/>
    </location>
</feature>
<evidence type="ECO:0000256" key="1">
    <source>
        <dbReference type="SAM" id="MobiDB-lite"/>
    </source>
</evidence>
<dbReference type="OrthoDB" id="6892185at2"/>
<name>A0A4R6UGD3_9GAMM</name>
<feature type="compositionally biased region" description="Polar residues" evidence="1">
    <location>
        <begin position="1"/>
        <end position="10"/>
    </location>
</feature>
<organism evidence="2 3">
    <name type="scientific">Permianibacter aggregans</name>
    <dbReference type="NCBI Taxonomy" id="1510150"/>
    <lineage>
        <taxon>Bacteria</taxon>
        <taxon>Pseudomonadati</taxon>
        <taxon>Pseudomonadota</taxon>
        <taxon>Gammaproteobacteria</taxon>
        <taxon>Pseudomonadales</taxon>
        <taxon>Pseudomonadaceae</taxon>
        <taxon>Permianibacter</taxon>
    </lineage>
</organism>
<feature type="compositionally biased region" description="Basic and acidic residues" evidence="1">
    <location>
        <begin position="13"/>
        <end position="23"/>
    </location>
</feature>
<dbReference type="Proteomes" id="UP000295375">
    <property type="component" value="Unassembled WGS sequence"/>
</dbReference>
<dbReference type="RefSeq" id="WP_133592828.1">
    <property type="nucleotide sequence ID" value="NZ_CP037953.1"/>
</dbReference>
<feature type="compositionally biased region" description="Basic and acidic residues" evidence="1">
    <location>
        <begin position="30"/>
        <end position="39"/>
    </location>
</feature>
<dbReference type="EMBL" id="SNYM01000021">
    <property type="protein sequence ID" value="TDQ45056.1"/>
    <property type="molecule type" value="Genomic_DNA"/>
</dbReference>
<accession>A0A4R6UGD3</accession>
<reference evidence="2 3" key="1">
    <citation type="submission" date="2019-03" db="EMBL/GenBank/DDBJ databases">
        <title>Genomic Encyclopedia of Type Strains, Phase IV (KMG-IV): sequencing the most valuable type-strain genomes for metagenomic binning, comparative biology and taxonomic classification.</title>
        <authorList>
            <person name="Goeker M."/>
        </authorList>
    </citation>
    <scope>NUCLEOTIDE SEQUENCE [LARGE SCALE GENOMIC DNA]</scope>
    <source>
        <strain evidence="2 3">DSM 103792</strain>
    </source>
</reference>
<comment type="caution">
    <text evidence="2">The sequence shown here is derived from an EMBL/GenBank/DDBJ whole genome shotgun (WGS) entry which is preliminary data.</text>
</comment>
<evidence type="ECO:0008006" key="4">
    <source>
        <dbReference type="Google" id="ProtNLM"/>
    </source>
</evidence>
<sequence length="111" mass="12170">MPTENISETAAQRAERSNAHMENARNAARSGREHLREAGSHVGEGVRNARAETRAAMDDFKTAASETSHAATDRGAIYLERAGDMIRERPLTAFGLAFATGWLVSRVFRAR</sequence>
<dbReference type="AlphaFoldDB" id="A0A4R6UGD3"/>
<evidence type="ECO:0000313" key="3">
    <source>
        <dbReference type="Proteomes" id="UP000295375"/>
    </source>
</evidence>
<evidence type="ECO:0000313" key="2">
    <source>
        <dbReference type="EMBL" id="TDQ45056.1"/>
    </source>
</evidence>
<feature type="compositionally biased region" description="Basic and acidic residues" evidence="1">
    <location>
        <begin position="47"/>
        <end position="61"/>
    </location>
</feature>